<evidence type="ECO:0000256" key="5">
    <source>
        <dbReference type="ARBA" id="ARBA00023136"/>
    </source>
</evidence>
<dbReference type="STRING" id="1244531.CIG2463D_0190"/>
<dbReference type="PANTHER" id="PTHR34857:SF2">
    <property type="entry name" value="SLL0384 PROTEIN"/>
    <property type="match status" value="1"/>
</dbReference>
<evidence type="ECO:0000313" key="8">
    <source>
        <dbReference type="Proteomes" id="UP000028486"/>
    </source>
</evidence>
<dbReference type="PATRIC" id="fig|1244531.5.peg.194"/>
<dbReference type="HOGENOM" id="CLU_103781_0_0_7"/>
<evidence type="ECO:0000313" key="7">
    <source>
        <dbReference type="EMBL" id="AII14059.1"/>
    </source>
</evidence>
<dbReference type="OrthoDB" id="4533at2"/>
<evidence type="ECO:0000256" key="3">
    <source>
        <dbReference type="ARBA" id="ARBA00022692"/>
    </source>
</evidence>
<evidence type="ECO:0000256" key="4">
    <source>
        <dbReference type="ARBA" id="ARBA00022989"/>
    </source>
</evidence>
<dbReference type="KEGG" id="caj:CIG1485E_0187"/>
<dbReference type="GO" id="GO:0005886">
    <property type="term" value="C:plasma membrane"/>
    <property type="evidence" value="ECO:0007669"/>
    <property type="project" value="UniProtKB-ARBA"/>
</dbReference>
<dbReference type="EMBL" id="CP009043">
    <property type="protein sequence ID" value="AII14059.1"/>
    <property type="molecule type" value="Genomic_DNA"/>
</dbReference>
<keyword evidence="8" id="KW-1185">Reference proteome</keyword>
<keyword evidence="2" id="KW-1003">Cell membrane</keyword>
<dbReference type="Pfam" id="PF02361">
    <property type="entry name" value="CbiQ"/>
    <property type="match status" value="1"/>
</dbReference>
<dbReference type="eggNOG" id="COG0619">
    <property type="taxonomic scope" value="Bacteria"/>
</dbReference>
<name>A0A076FE05_9BACT</name>
<comment type="subcellular location">
    <subcellularLocation>
        <location evidence="1">Membrane</location>
        <topology evidence="1">Multi-pass membrane protein</topology>
    </subcellularLocation>
</comment>
<evidence type="ECO:0000256" key="2">
    <source>
        <dbReference type="ARBA" id="ARBA00022475"/>
    </source>
</evidence>
<reference evidence="8" key="1">
    <citation type="journal article" date="2014" name="Genome Announc.">
        <title>Complete Genome Sequence of Campylobacter iguaniorum Strain 1485ET, Isolated from a Bearded Dragon (Pogona vitticeps).</title>
        <authorList>
            <person name="Gilbert M.J."/>
            <person name="Miller W.G."/>
            <person name="Yee E."/>
            <person name="Kik M."/>
            <person name="Wagenaar J.A."/>
            <person name="Duim B."/>
        </authorList>
    </citation>
    <scope>NUCLEOTIDE SEQUENCE [LARGE SCALE GENOMIC DNA]</scope>
    <source>
        <strain evidence="8">1485E</strain>
    </source>
</reference>
<organism evidence="7 8">
    <name type="scientific">Campylobacter iguaniorum</name>
    <dbReference type="NCBI Taxonomy" id="1244531"/>
    <lineage>
        <taxon>Bacteria</taxon>
        <taxon>Pseudomonadati</taxon>
        <taxon>Campylobacterota</taxon>
        <taxon>Epsilonproteobacteria</taxon>
        <taxon>Campylobacterales</taxon>
        <taxon>Campylobacteraceae</taxon>
        <taxon>Campylobacter</taxon>
    </lineage>
</organism>
<gene>
    <name evidence="7" type="primary">cbiQ</name>
    <name evidence="7" type="ORF">CIG1485E_0187</name>
</gene>
<proteinExistence type="predicted"/>
<dbReference type="Proteomes" id="UP000028486">
    <property type="component" value="Chromosome"/>
</dbReference>
<dbReference type="RefSeq" id="WP_038452700.1">
    <property type="nucleotide sequence ID" value="NZ_CP009043.1"/>
</dbReference>
<dbReference type="InterPro" id="IPR051611">
    <property type="entry name" value="ECF_transporter_component"/>
</dbReference>
<accession>A0A076FE05</accession>
<keyword evidence="3 6" id="KW-0812">Transmembrane</keyword>
<sequence>MNLPLALVCLVLFSFKVALSEAINLSFFFPVFLLVFFRFKEILVIFKRLIFLNLFVAIVALSVILYGDLHQAGVIFLRSNLIIFFSLLIFHSRSAFDVATSLHALKVGDKMSAIVYFCAKFIGEFRSEFLRLKKTLKVRGFVPKTSLFTYKIYANLVAMLFLNAFDKAQILEKTFIIRNFNGKFYHHTKQKVGIFDIILLLLCCFIYFLNIKVVL</sequence>
<dbReference type="CDD" id="cd16914">
    <property type="entry name" value="EcfT"/>
    <property type="match status" value="1"/>
</dbReference>
<protein>
    <submittedName>
        <fullName evidence="7">Co/Ni ABC transporter CbiKLMQO, membrane protein CbiQ</fullName>
    </submittedName>
</protein>
<feature type="transmembrane region" description="Helical" evidence="6">
    <location>
        <begin position="73"/>
        <end position="92"/>
    </location>
</feature>
<dbReference type="InterPro" id="IPR003339">
    <property type="entry name" value="ABC/ECF_trnsptr_transmembrane"/>
</dbReference>
<feature type="transmembrane region" description="Helical" evidence="6">
    <location>
        <begin position="192"/>
        <end position="209"/>
    </location>
</feature>
<keyword evidence="4 6" id="KW-1133">Transmembrane helix</keyword>
<dbReference type="PANTHER" id="PTHR34857">
    <property type="entry name" value="SLL0384 PROTEIN"/>
    <property type="match status" value="1"/>
</dbReference>
<evidence type="ECO:0000256" key="1">
    <source>
        <dbReference type="ARBA" id="ARBA00004141"/>
    </source>
</evidence>
<evidence type="ECO:0000256" key="6">
    <source>
        <dbReference type="SAM" id="Phobius"/>
    </source>
</evidence>
<dbReference type="AlphaFoldDB" id="A0A076FE05"/>
<keyword evidence="5 6" id="KW-0472">Membrane</keyword>
<feature type="transmembrane region" description="Helical" evidence="6">
    <location>
        <begin position="44"/>
        <end position="66"/>
    </location>
</feature>